<protein>
    <recommendedName>
        <fullName evidence="1">Protein CR006 P-loop domain-containing protein</fullName>
    </recommendedName>
</protein>
<dbReference type="EMBL" id="QFPP01000002">
    <property type="protein sequence ID" value="PZQ78353.1"/>
    <property type="molecule type" value="Genomic_DNA"/>
</dbReference>
<dbReference type="AlphaFoldDB" id="A0A2W5SFL0"/>
<dbReference type="InterPro" id="IPR027417">
    <property type="entry name" value="P-loop_NTPase"/>
</dbReference>
<dbReference type="Pfam" id="PF13166">
    <property type="entry name" value="AAA_13"/>
    <property type="match status" value="1"/>
</dbReference>
<comment type="caution">
    <text evidence="2">The sequence shown here is derived from an EMBL/GenBank/DDBJ whole genome shotgun (WGS) entry which is preliminary data.</text>
</comment>
<gene>
    <name evidence="2" type="ORF">DI563_00720</name>
</gene>
<dbReference type="Proteomes" id="UP000249135">
    <property type="component" value="Unassembled WGS sequence"/>
</dbReference>
<sequence length="799" mass="88592">MATLRCMCESSARRALCRARRRFNLGKAGYRMTEPGGSTFGRGRFDLGGAMIKGIKKIKGLGVYGDYAPPAGLAEFGIKNLIYGWNYSGKTTLSRLFAHIERGDFDPDIAGYNFAFDTDTGSVTEGNAKTCGHLVRVFNTDFVHANLNFTGSPSRPILLLGAESEEIQKEIARLAAMRGRVVQGVANQQKAAKVDADALADEKKTAAAGTKTALSLTEIYTATQMEKDLQVVNLGIGEYNLSPEQLEADTKLARTSDQDALAPVPKVSAKSQLAQLWAEAGPLLAKTPEVANAIHHLTENPTIANWVERGLALHDNKQNCEFCGNELAAERLDALRAHFSKAQADFKSELQGFLSKASAARLGFAKFNPLQIAGQFREKFVAANDAMQAAADAHDAVVALLVAEVEAKIGSPFVSRTMPTMPEGAVNSWIQAGFDIDAVIAEHNQIADHFKVEKANAIKRAKLHYAVEFVQKYKIDERAEKQMIWKARVQKLNALGEAIDKARFELEAKISQAQKGREEINRRIETLLGSDSVQIAVTKVGGEDRFMLVRRDGSTAKHLSEGEKTAIAFSFFLTKLQEIREFEKAIVFIDDPISSLDSNHIFQVNAIIKDVFFEQIAGTDEWKSKCRQVFLSTHNFDFFGLLREIGPKGKNKVRNYLVKRVSPTASTFTNMPDSMAKYSSEYHFLFSVLDEFQKAPDKTDFKVLMQVPNAVRRFVELYTYSKYPDGIKGSVDARADRLFGAEKSKRILKVLHHFSHGNNIERIATNTDLMCDIEAAVQEVVDWIEEKDPMHLEALRASL</sequence>
<accession>A0A2W5SFL0</accession>
<dbReference type="InterPro" id="IPR026866">
    <property type="entry name" value="CR006_AAA"/>
</dbReference>
<evidence type="ECO:0000313" key="3">
    <source>
        <dbReference type="Proteomes" id="UP000249135"/>
    </source>
</evidence>
<dbReference type="Gene3D" id="3.40.50.300">
    <property type="entry name" value="P-loop containing nucleotide triphosphate hydrolases"/>
    <property type="match status" value="1"/>
</dbReference>
<organism evidence="2 3">
    <name type="scientific">Variovorax paradoxus</name>
    <dbReference type="NCBI Taxonomy" id="34073"/>
    <lineage>
        <taxon>Bacteria</taxon>
        <taxon>Pseudomonadati</taxon>
        <taxon>Pseudomonadota</taxon>
        <taxon>Betaproteobacteria</taxon>
        <taxon>Burkholderiales</taxon>
        <taxon>Comamonadaceae</taxon>
        <taxon>Variovorax</taxon>
    </lineage>
</organism>
<reference evidence="2 3" key="1">
    <citation type="submission" date="2017-08" db="EMBL/GenBank/DDBJ databases">
        <title>Infants hospitalized years apart are colonized by the same room-sourced microbial strains.</title>
        <authorList>
            <person name="Brooks B."/>
            <person name="Olm M.R."/>
            <person name="Firek B.A."/>
            <person name="Baker R."/>
            <person name="Thomas B.C."/>
            <person name="Morowitz M.J."/>
            <person name="Banfield J.F."/>
        </authorList>
    </citation>
    <scope>NUCLEOTIDE SEQUENCE [LARGE SCALE GENOMIC DNA]</scope>
    <source>
        <strain evidence="2">S2_005_003_R2_41</strain>
    </source>
</reference>
<proteinExistence type="predicted"/>
<name>A0A2W5SFL0_VARPD</name>
<dbReference type="SUPFAM" id="SSF52540">
    <property type="entry name" value="P-loop containing nucleoside triphosphate hydrolases"/>
    <property type="match status" value="1"/>
</dbReference>
<evidence type="ECO:0000259" key="1">
    <source>
        <dbReference type="Pfam" id="PF13166"/>
    </source>
</evidence>
<feature type="domain" description="Protein CR006 P-loop" evidence="1">
    <location>
        <begin position="70"/>
        <end position="772"/>
    </location>
</feature>
<evidence type="ECO:0000313" key="2">
    <source>
        <dbReference type="EMBL" id="PZQ78353.1"/>
    </source>
</evidence>